<dbReference type="InterPro" id="IPR005025">
    <property type="entry name" value="FMN_Rdtase-like_dom"/>
</dbReference>
<accession>A0A1G9VQW2</accession>
<evidence type="ECO:0000259" key="3">
    <source>
        <dbReference type="Pfam" id="PF03358"/>
    </source>
</evidence>
<dbReference type="PANTHER" id="PTHR43278">
    <property type="entry name" value="NAD(P)H-DEPENDENT FMN-CONTAINING OXIDOREDUCTASE YWQN-RELATED"/>
    <property type="match status" value="1"/>
</dbReference>
<evidence type="ECO:0000256" key="2">
    <source>
        <dbReference type="ARBA" id="ARBA00022643"/>
    </source>
</evidence>
<protein>
    <submittedName>
        <fullName evidence="4">NADPH-dependent FMN reductase</fullName>
    </submittedName>
</protein>
<dbReference type="InterPro" id="IPR051796">
    <property type="entry name" value="ISF_SsuE-like"/>
</dbReference>
<gene>
    <name evidence="4" type="ORF">SAMN04488502_10710</name>
</gene>
<dbReference type="EMBL" id="FNHB01000007">
    <property type="protein sequence ID" value="SDM74483.1"/>
    <property type="molecule type" value="Genomic_DNA"/>
</dbReference>
<dbReference type="RefSeq" id="WP_092073977.1">
    <property type="nucleotide sequence ID" value="NZ_FNHB01000007.1"/>
</dbReference>
<reference evidence="4 5" key="1">
    <citation type="submission" date="2016-10" db="EMBL/GenBank/DDBJ databases">
        <authorList>
            <person name="de Groot N.N."/>
        </authorList>
    </citation>
    <scope>NUCLEOTIDE SEQUENCE [LARGE SCALE GENOMIC DNA]</scope>
    <source>
        <strain evidence="4 5">DSM 1736</strain>
    </source>
</reference>
<dbReference type="InterPro" id="IPR029039">
    <property type="entry name" value="Flavoprotein-like_sf"/>
</dbReference>
<dbReference type="GO" id="GO:0016491">
    <property type="term" value="F:oxidoreductase activity"/>
    <property type="evidence" value="ECO:0007669"/>
    <property type="project" value="InterPro"/>
</dbReference>
<evidence type="ECO:0000313" key="5">
    <source>
        <dbReference type="Proteomes" id="UP000214880"/>
    </source>
</evidence>
<dbReference type="Pfam" id="PF03358">
    <property type="entry name" value="FMN_red"/>
    <property type="match status" value="1"/>
</dbReference>
<dbReference type="Proteomes" id="UP000214880">
    <property type="component" value="Unassembled WGS sequence"/>
</dbReference>
<feature type="domain" description="NADPH-dependent FMN reductase-like" evidence="3">
    <location>
        <begin position="1"/>
        <end position="107"/>
    </location>
</feature>
<dbReference type="SUPFAM" id="SSF52218">
    <property type="entry name" value="Flavoproteins"/>
    <property type="match status" value="1"/>
</dbReference>
<dbReference type="Gene3D" id="3.40.50.360">
    <property type="match status" value="1"/>
</dbReference>
<dbReference type="OrthoDB" id="6398207at2"/>
<keyword evidence="1" id="KW-0285">Flavoprotein</keyword>
<evidence type="ECO:0000256" key="1">
    <source>
        <dbReference type="ARBA" id="ARBA00022630"/>
    </source>
</evidence>
<keyword evidence="2" id="KW-0288">FMN</keyword>
<dbReference type="PANTHER" id="PTHR43278:SF2">
    <property type="entry name" value="IRON-SULFUR FLAVOPROTEIN"/>
    <property type="match status" value="1"/>
</dbReference>
<sequence>MTVLAINGSPRKNWNTATLLEKSLEGAAAQGAETELIHLYDLSFKGCISCFACKLKHGKSYGKCAVKDALTPVLEKIAAADAVILGSPIYFHGVTGEMRSLLERMAFPYLVYDKAYSTLFPRKIPVGFIYTMNVSEERMKEYGYDRIFAGTEQALARLFGSLETLFANDTYQFTDYSKYVVTAFDEAAKAQRRREQFPLDCQKAFDLGARFAQ</sequence>
<organism evidence="4 5">
    <name type="scientific">Dendrosporobacter quercicolus</name>
    <dbReference type="NCBI Taxonomy" id="146817"/>
    <lineage>
        <taxon>Bacteria</taxon>
        <taxon>Bacillati</taxon>
        <taxon>Bacillota</taxon>
        <taxon>Negativicutes</taxon>
        <taxon>Selenomonadales</taxon>
        <taxon>Sporomusaceae</taxon>
        <taxon>Dendrosporobacter</taxon>
    </lineage>
</organism>
<evidence type="ECO:0000313" key="4">
    <source>
        <dbReference type="EMBL" id="SDM74483.1"/>
    </source>
</evidence>
<dbReference type="AlphaFoldDB" id="A0A1G9VQW2"/>
<name>A0A1G9VQW2_9FIRM</name>
<proteinExistence type="predicted"/>
<dbReference type="STRING" id="146817.SAMN04488502_10710"/>
<keyword evidence="5" id="KW-1185">Reference proteome</keyword>